<reference evidence="3" key="1">
    <citation type="submission" date="2017-02" db="EMBL/GenBank/DDBJ databases">
        <title>Comparative genomics and description of representatives of a novel lineage of planctomycetes thriving in anoxic sediments.</title>
        <authorList>
            <person name="Spring S."/>
            <person name="Bunk B."/>
            <person name="Sproer C."/>
            <person name="Klenk H.-P."/>
        </authorList>
    </citation>
    <scope>NUCLEOTIDE SEQUENCE [LARGE SCALE GENOMIC DNA]</scope>
    <source>
        <strain evidence="3">L21-RPul-D3</strain>
    </source>
</reference>
<dbReference type="SUPFAM" id="SSF56300">
    <property type="entry name" value="Metallo-dependent phosphatases"/>
    <property type="match status" value="1"/>
</dbReference>
<proteinExistence type="predicted"/>
<dbReference type="Pfam" id="PF00149">
    <property type="entry name" value="Metallophos"/>
    <property type="match status" value="1"/>
</dbReference>
<feature type="domain" description="Calcineurin-like phosphoesterase" evidence="1">
    <location>
        <begin position="37"/>
        <end position="235"/>
    </location>
</feature>
<dbReference type="RefSeq" id="WP_077540035.1">
    <property type="nucleotide sequence ID" value="NZ_CP019633.1"/>
</dbReference>
<dbReference type="OrthoDB" id="272116at2"/>
<name>A0A1Q2HPP2_9BACT</name>
<dbReference type="GO" id="GO:0016787">
    <property type="term" value="F:hydrolase activity"/>
    <property type="evidence" value="ECO:0007669"/>
    <property type="project" value="InterPro"/>
</dbReference>
<dbReference type="STRING" id="1940790.L21SP3_01244"/>
<gene>
    <name evidence="2" type="ORF">L21SP3_01244</name>
</gene>
<evidence type="ECO:0000313" key="3">
    <source>
        <dbReference type="Proteomes" id="UP000188273"/>
    </source>
</evidence>
<sequence length="284" mass="32400">MHKSAQQYIETLKEACALNRHQAVRDGNIIKLPDKGRVIVAGDLHGYDSAFDKIEKYADLENNPDTHLIVQEIVHGGPKDAYGGGLSFRLLKKVCELKTAFPENVHMILSNHDCSTITGSDVLKAGEEMRKRFEKGLQNTFDDKWEDVLLAIKQLLFYQSIAVRTENGFFISHSLPMERFKDEFEQDVFSRPLLISDMNRPNSVYSLTWGKKHSQEFLTELADKLSTKFFILGHQNYPEGYLISPPNTVIITTEHSNGCICELDLAREYEFSEVVESVKRLNDL</sequence>
<dbReference type="InterPro" id="IPR029052">
    <property type="entry name" value="Metallo-depent_PP-like"/>
</dbReference>
<dbReference type="Proteomes" id="UP000188273">
    <property type="component" value="Chromosome"/>
</dbReference>
<dbReference type="Gene3D" id="3.60.21.10">
    <property type="match status" value="1"/>
</dbReference>
<evidence type="ECO:0000259" key="1">
    <source>
        <dbReference type="Pfam" id="PF00149"/>
    </source>
</evidence>
<dbReference type="AlphaFoldDB" id="A0A1Q2HPP2"/>
<dbReference type="EMBL" id="CP019633">
    <property type="protein sequence ID" value="AQQ09439.1"/>
    <property type="molecule type" value="Genomic_DNA"/>
</dbReference>
<keyword evidence="3" id="KW-1185">Reference proteome</keyword>
<organism evidence="2 3">
    <name type="scientific">Sedimentisphaera cyanobacteriorum</name>
    <dbReference type="NCBI Taxonomy" id="1940790"/>
    <lineage>
        <taxon>Bacteria</taxon>
        <taxon>Pseudomonadati</taxon>
        <taxon>Planctomycetota</taxon>
        <taxon>Phycisphaerae</taxon>
        <taxon>Sedimentisphaerales</taxon>
        <taxon>Sedimentisphaeraceae</taxon>
        <taxon>Sedimentisphaera</taxon>
    </lineage>
</organism>
<dbReference type="InterPro" id="IPR004843">
    <property type="entry name" value="Calcineurin-like_PHP"/>
</dbReference>
<accession>A0A1Q2HPP2</accession>
<dbReference type="KEGG" id="pbu:L21SP3_01244"/>
<protein>
    <recommendedName>
        <fullName evidence="1">Calcineurin-like phosphoesterase domain-containing protein</fullName>
    </recommendedName>
</protein>
<evidence type="ECO:0000313" key="2">
    <source>
        <dbReference type="EMBL" id="AQQ09439.1"/>
    </source>
</evidence>